<feature type="region of interest" description="Disordered" evidence="9">
    <location>
        <begin position="31"/>
        <end position="55"/>
    </location>
</feature>
<evidence type="ECO:0000256" key="7">
    <source>
        <dbReference type="ARBA" id="ARBA00022729"/>
    </source>
</evidence>
<evidence type="ECO:0000256" key="10">
    <source>
        <dbReference type="SAM" id="SignalP"/>
    </source>
</evidence>
<sequence>MINRLSRKARFTSLLLVGALAAAIAGCGTKSEPADTKQGASPSASASASPSAAPKKETKDITIGYLAVMDDAQALLAKEAQFYEKQGLKAEMKLFGSGTDLIKAIVGGQVDAGVLGFTNAATWAAKGADLKVVGGAQMGFHSILVNKDSDIKSVADLKGKKLASQKQGSTADVVLNGVALADAQLTNKDLQMVYVEPNVAIQSLQAGKVDAAFVFEPFDKIAQKQFGAKQIYEIGKVWPFPCMVVITSGDVLSKDRDKVNRMLDAQKEAIELLQKDSAKAATFITKHFIEGESLDTPDGKVKAVDIIKESIDSQKFTWEITADDTKRMQEIIDIMVKQGSMEKSIKVEDILDLSWQKANK</sequence>
<name>A0A329MKX9_9BACL</name>
<feature type="chain" id="PRO_5038643642" evidence="10">
    <location>
        <begin position="28"/>
        <end position="360"/>
    </location>
</feature>
<comment type="caution">
    <text evidence="12">The sequence shown here is derived from an EMBL/GenBank/DDBJ whole genome shotgun (WGS) entry which is preliminary data.</text>
</comment>
<protein>
    <submittedName>
        <fullName evidence="12">ABC transporter substrate-binding protein</fullName>
    </submittedName>
</protein>
<dbReference type="GO" id="GO:0005886">
    <property type="term" value="C:plasma membrane"/>
    <property type="evidence" value="ECO:0007669"/>
    <property type="project" value="UniProtKB-SubCell"/>
</dbReference>
<dbReference type="InterPro" id="IPR044527">
    <property type="entry name" value="NrtA/CpmA_ABC-bd_dom"/>
</dbReference>
<accession>A0A329MKX9</accession>
<dbReference type="Gene3D" id="3.40.190.10">
    <property type="entry name" value="Periplasmic binding protein-like II"/>
    <property type="match status" value="2"/>
</dbReference>
<evidence type="ECO:0000313" key="12">
    <source>
        <dbReference type="EMBL" id="RAV20228.1"/>
    </source>
</evidence>
<organism evidence="12 13">
    <name type="scientific">Paenibacillus contaminans</name>
    <dbReference type="NCBI Taxonomy" id="450362"/>
    <lineage>
        <taxon>Bacteria</taxon>
        <taxon>Bacillati</taxon>
        <taxon>Bacillota</taxon>
        <taxon>Bacilli</taxon>
        <taxon>Bacillales</taxon>
        <taxon>Paenibacillaceae</taxon>
        <taxon>Paenibacillus</taxon>
    </lineage>
</organism>
<evidence type="ECO:0000256" key="1">
    <source>
        <dbReference type="ARBA" id="ARBA00004418"/>
    </source>
</evidence>
<keyword evidence="5" id="KW-1003">Cell membrane</keyword>
<dbReference type="AlphaFoldDB" id="A0A329MKX9"/>
<dbReference type="Pfam" id="PF13379">
    <property type="entry name" value="NMT1_2"/>
    <property type="match status" value="1"/>
</dbReference>
<reference evidence="12 13" key="1">
    <citation type="journal article" date="2009" name="Int. J. Syst. Evol. Microbiol.">
        <title>Paenibacillus contaminans sp. nov., isolated from a contaminated laboratory plate.</title>
        <authorList>
            <person name="Chou J.H."/>
            <person name="Lee J.H."/>
            <person name="Lin M.C."/>
            <person name="Chang P.S."/>
            <person name="Arun A.B."/>
            <person name="Young C.C."/>
            <person name="Chen W.M."/>
        </authorList>
    </citation>
    <scope>NUCLEOTIDE SEQUENCE [LARGE SCALE GENOMIC DNA]</scope>
    <source>
        <strain evidence="12 13">CKOBP-6</strain>
    </source>
</reference>
<keyword evidence="4" id="KW-0813">Transport</keyword>
<dbReference type="SMART" id="SM00062">
    <property type="entry name" value="PBPb"/>
    <property type="match status" value="1"/>
</dbReference>
<comment type="subcellular location">
    <subcellularLocation>
        <location evidence="2">Cell inner membrane</location>
    </subcellularLocation>
    <subcellularLocation>
        <location evidence="1">Periplasm</location>
    </subcellularLocation>
</comment>
<dbReference type="PROSITE" id="PS51257">
    <property type="entry name" value="PROKAR_LIPOPROTEIN"/>
    <property type="match status" value="1"/>
</dbReference>
<evidence type="ECO:0000256" key="3">
    <source>
        <dbReference type="ARBA" id="ARBA00010742"/>
    </source>
</evidence>
<keyword evidence="8" id="KW-0472">Membrane</keyword>
<evidence type="ECO:0000256" key="5">
    <source>
        <dbReference type="ARBA" id="ARBA00022475"/>
    </source>
</evidence>
<evidence type="ECO:0000313" key="13">
    <source>
        <dbReference type="Proteomes" id="UP000250369"/>
    </source>
</evidence>
<dbReference type="CDD" id="cd13553">
    <property type="entry name" value="PBP2_NrtA_CpmA_like"/>
    <property type="match status" value="1"/>
</dbReference>
<gene>
    <name evidence="12" type="ORF">DQG23_17350</name>
</gene>
<dbReference type="InterPro" id="IPR001638">
    <property type="entry name" value="Solute-binding_3/MltF_N"/>
</dbReference>
<dbReference type="Proteomes" id="UP000250369">
    <property type="component" value="Unassembled WGS sequence"/>
</dbReference>
<dbReference type="EMBL" id="QMFB01000009">
    <property type="protein sequence ID" value="RAV20228.1"/>
    <property type="molecule type" value="Genomic_DNA"/>
</dbReference>
<comment type="similarity">
    <text evidence="3">Belongs to the bacterial solute-binding protein SsuA/TauA family.</text>
</comment>
<dbReference type="RefSeq" id="WP_113032125.1">
    <property type="nucleotide sequence ID" value="NZ_QMFB01000009.1"/>
</dbReference>
<feature type="compositionally biased region" description="Low complexity" evidence="9">
    <location>
        <begin position="40"/>
        <end position="53"/>
    </location>
</feature>
<evidence type="ECO:0000256" key="8">
    <source>
        <dbReference type="ARBA" id="ARBA00023136"/>
    </source>
</evidence>
<keyword evidence="6" id="KW-0997">Cell inner membrane</keyword>
<evidence type="ECO:0000256" key="4">
    <source>
        <dbReference type="ARBA" id="ARBA00022448"/>
    </source>
</evidence>
<keyword evidence="13" id="KW-1185">Reference proteome</keyword>
<evidence type="ECO:0000256" key="9">
    <source>
        <dbReference type="SAM" id="MobiDB-lite"/>
    </source>
</evidence>
<dbReference type="SUPFAM" id="SSF53850">
    <property type="entry name" value="Periplasmic binding protein-like II"/>
    <property type="match status" value="1"/>
</dbReference>
<feature type="domain" description="Solute-binding protein family 3/N-terminal" evidence="11">
    <location>
        <begin position="60"/>
        <end position="292"/>
    </location>
</feature>
<evidence type="ECO:0000259" key="11">
    <source>
        <dbReference type="SMART" id="SM00062"/>
    </source>
</evidence>
<feature type="signal peptide" evidence="10">
    <location>
        <begin position="1"/>
        <end position="27"/>
    </location>
</feature>
<proteinExistence type="inferred from homology"/>
<dbReference type="PANTHER" id="PTHR30024:SF47">
    <property type="entry name" value="TAURINE-BINDING PERIPLASMIC PROTEIN"/>
    <property type="match status" value="1"/>
</dbReference>
<evidence type="ECO:0000256" key="6">
    <source>
        <dbReference type="ARBA" id="ARBA00022519"/>
    </source>
</evidence>
<evidence type="ECO:0000256" key="2">
    <source>
        <dbReference type="ARBA" id="ARBA00004533"/>
    </source>
</evidence>
<dbReference type="GO" id="GO:0042597">
    <property type="term" value="C:periplasmic space"/>
    <property type="evidence" value="ECO:0007669"/>
    <property type="project" value="UniProtKB-SubCell"/>
</dbReference>
<keyword evidence="7 10" id="KW-0732">Signal</keyword>
<dbReference type="PANTHER" id="PTHR30024">
    <property type="entry name" value="ALIPHATIC SULFONATES-BINDING PROTEIN-RELATED"/>
    <property type="match status" value="1"/>
</dbReference>
<dbReference type="OrthoDB" id="286202at2"/>